<proteinExistence type="predicted"/>
<name>A0A6M6BJ66_9BACT</name>
<reference evidence="1 2" key="1">
    <citation type="submission" date="2020-05" db="EMBL/GenBank/DDBJ databases">
        <title>Complete genome sequence of Hymenobacter sp. TS19 in Coasted Sand Dune.</title>
        <authorList>
            <person name="Lee J.-H."/>
            <person name="Jung J.-H."/>
            <person name="Jeong S."/>
            <person name="Zhao L."/>
            <person name="Kim M.-K."/>
            <person name="Seo H.-S."/>
            <person name="Lim S."/>
        </authorList>
    </citation>
    <scope>NUCLEOTIDE SEQUENCE [LARGE SCALE GENOMIC DNA]</scope>
    <source>
        <strain evidence="1 2">TS19</strain>
    </source>
</reference>
<dbReference type="RefSeq" id="WP_171592118.1">
    <property type="nucleotide sequence ID" value="NZ_CP053538.1"/>
</dbReference>
<gene>
    <name evidence="1" type="ORF">HMJ29_14210</name>
</gene>
<dbReference type="Proteomes" id="UP000501623">
    <property type="component" value="Chromosome"/>
</dbReference>
<accession>A0A6M6BJ66</accession>
<dbReference type="AlphaFoldDB" id="A0A6M6BJ66"/>
<evidence type="ECO:0008006" key="3">
    <source>
        <dbReference type="Google" id="ProtNLM"/>
    </source>
</evidence>
<keyword evidence="2" id="KW-1185">Reference proteome</keyword>
<organism evidence="1 2">
    <name type="scientific">Hymenobacter taeanensis</name>
    <dbReference type="NCBI Taxonomy" id="2735321"/>
    <lineage>
        <taxon>Bacteria</taxon>
        <taxon>Pseudomonadati</taxon>
        <taxon>Bacteroidota</taxon>
        <taxon>Cytophagia</taxon>
        <taxon>Cytophagales</taxon>
        <taxon>Hymenobacteraceae</taxon>
        <taxon>Hymenobacter</taxon>
    </lineage>
</organism>
<protein>
    <recommendedName>
        <fullName evidence="3">Lipocalin-like domain-containing protein</fullName>
    </recommendedName>
</protein>
<evidence type="ECO:0000313" key="2">
    <source>
        <dbReference type="Proteomes" id="UP000501623"/>
    </source>
</evidence>
<dbReference type="KEGG" id="hts:HMJ29_14210"/>
<dbReference type="EMBL" id="CP053538">
    <property type="protein sequence ID" value="QJX48029.1"/>
    <property type="molecule type" value="Genomic_DNA"/>
</dbReference>
<sequence>MLTLLLASYAGAVAQRAPTTIPRVTPSFFSTYTYLSYSIQDKATSAEPMAAQGVGGTLTLRPDGTYQKRLKLAANGGTMSFDQDGRFTFTGDRITFSYTDKKGQPRTDQGTFRLQPAARLLTLTLIGYPAGNTGIYTLRVQ</sequence>
<evidence type="ECO:0000313" key="1">
    <source>
        <dbReference type="EMBL" id="QJX48029.1"/>
    </source>
</evidence>